<dbReference type="GO" id="GO:0003724">
    <property type="term" value="F:RNA helicase activity"/>
    <property type="evidence" value="ECO:0007669"/>
    <property type="project" value="TreeGrafter"/>
</dbReference>
<evidence type="ECO:0000256" key="2">
    <source>
        <dbReference type="ARBA" id="ARBA00009046"/>
    </source>
</evidence>
<name>A0A437QMC1_9GAMM</name>
<sequence>MTTASYMGYWGKAKKDPEQAGPEYHLLAYHSLDVAAVGWQLLNPDNKLCQELADFLQLQPAQLQSLFTFALAIHDLGKFTGAFQALKTFETTDLHQFKVRRPYDGAKARHDMLGWALWRMAIDEDLDLLQLTGLSLAEAKIDKGLVTLFQTTWGHHGKPVLQGRNVELEDHLVDANIQHATEFIKDVASLFTPQWSETFFTPEIQQRFRQISWHLAGIGILADWVGSDTRFFQYQNSAVSLADYWLVALDHAKLAVADTGLFDAFPVEPFSTFKQQFGFEPTPLQQWAAEVPIQNCPQLFILEDVTGAGKTEAALTLTQRIMAANLADGFYFGLPSMATSNAMFKRILRHYHQMYQGNAPSIVLAHGARDMEQSFRDLFQTSAFSDADYLPDEPTATAVCHQWFADSRKKALLAPVGVGTLDQALLAVLPRRHQALRMIGLHRKVLIFDEVHAADEYMLVLLQDLLQLHARQGGSVILLTATLAERQRKELITRWLDVFGLTAPTESNNSFPLATQVGNQSVLQSALSSREDVCRQLQVVFLHSVAACLARVEAAVSLGQSIVWIRNSVADALMAYQLVSTQFPGQCLLFHSRFTLLDRQTTESSVLTILGKTSTVKERAGKIIITTQVFQESLDADADVMISDICPIDDLIQRAGRLHRHTRDTYGCYQSGIQDQRQKPVLYLHCPEFSESPETNWLSAQFRNTELVYRSPGRLWLGLRVLMQQGAIRMPEDARLLIESVYGEKATQDIPEALQTAEQLHFGEIQRKTNKAMQQTIDWHQGYCAESHVCWGEDDSDISTRYSDMESVEVIVLKREESGQIILWAHDQQNALALSKLKLPKHHADKLQDFAKSLPVKAEQLKAHYKQARFAMFWLAEDDQMFCYSTETGFSKK</sequence>
<evidence type="ECO:0000256" key="1">
    <source>
        <dbReference type="ARBA" id="ARBA00006847"/>
    </source>
</evidence>
<organism evidence="11 12">
    <name type="scientific">Rheinheimera riviphila</name>
    <dbReference type="NCBI Taxonomy" id="1834037"/>
    <lineage>
        <taxon>Bacteria</taxon>
        <taxon>Pseudomonadati</taxon>
        <taxon>Pseudomonadota</taxon>
        <taxon>Gammaproteobacteria</taxon>
        <taxon>Chromatiales</taxon>
        <taxon>Chromatiaceae</taxon>
        <taxon>Rheinheimera</taxon>
    </lineage>
</organism>
<dbReference type="Gene3D" id="3.40.50.300">
    <property type="entry name" value="P-loop containing nucleotide triphosphate hydrolases"/>
    <property type="match status" value="2"/>
</dbReference>
<dbReference type="NCBIfam" id="TIGR01587">
    <property type="entry name" value="cas3_core"/>
    <property type="match status" value="1"/>
</dbReference>
<dbReference type="Pfam" id="PF18019">
    <property type="entry name" value="Cas3_HD"/>
    <property type="match status" value="1"/>
</dbReference>
<keyword evidence="4" id="KW-0479">Metal-binding</keyword>
<dbReference type="EMBL" id="SACS01000013">
    <property type="protein sequence ID" value="RVU35686.1"/>
    <property type="molecule type" value="Genomic_DNA"/>
</dbReference>
<evidence type="ECO:0000313" key="11">
    <source>
        <dbReference type="EMBL" id="RVU35686.1"/>
    </source>
</evidence>
<comment type="similarity">
    <text evidence="2">In the central section; belongs to the CRISPR-associated helicase Cas3 family.</text>
</comment>
<dbReference type="Gene3D" id="1.10.3210.30">
    <property type="match status" value="1"/>
</dbReference>
<dbReference type="PANTHER" id="PTHR47963">
    <property type="entry name" value="DEAD-BOX ATP-DEPENDENT RNA HELICASE 47, MITOCHONDRIAL"/>
    <property type="match status" value="1"/>
</dbReference>
<keyword evidence="5" id="KW-0547">Nucleotide-binding</keyword>
<dbReference type="GO" id="GO:0046872">
    <property type="term" value="F:metal ion binding"/>
    <property type="evidence" value="ECO:0007669"/>
    <property type="project" value="UniProtKB-KW"/>
</dbReference>
<keyword evidence="12" id="KW-1185">Reference proteome</keyword>
<protein>
    <submittedName>
        <fullName evidence="11">CRISPR-associated helicase Cas3</fullName>
    </submittedName>
</protein>
<keyword evidence="9" id="KW-0051">Antiviral defense</keyword>
<reference evidence="11 12" key="1">
    <citation type="submission" date="2019-01" db="EMBL/GenBank/DDBJ databases">
        <authorList>
            <person name="Chen W.-M."/>
        </authorList>
    </citation>
    <scope>NUCLEOTIDE SEQUENCE [LARGE SCALE GENOMIC DNA]</scope>
    <source>
        <strain evidence="11 12">KYPC3</strain>
    </source>
</reference>
<evidence type="ECO:0000259" key="10">
    <source>
        <dbReference type="PROSITE" id="PS51643"/>
    </source>
</evidence>
<dbReference type="RefSeq" id="WP_127699461.1">
    <property type="nucleotide sequence ID" value="NZ_SACS01000013.1"/>
</dbReference>
<dbReference type="CDD" id="cd09641">
    <property type="entry name" value="Cas3''_I"/>
    <property type="match status" value="1"/>
</dbReference>
<evidence type="ECO:0000256" key="7">
    <source>
        <dbReference type="ARBA" id="ARBA00022806"/>
    </source>
</evidence>
<evidence type="ECO:0000256" key="3">
    <source>
        <dbReference type="ARBA" id="ARBA00022722"/>
    </source>
</evidence>
<dbReference type="GO" id="GO:0004518">
    <property type="term" value="F:nuclease activity"/>
    <property type="evidence" value="ECO:0007669"/>
    <property type="project" value="UniProtKB-KW"/>
</dbReference>
<dbReference type="GO" id="GO:0051607">
    <property type="term" value="P:defense response to virus"/>
    <property type="evidence" value="ECO:0007669"/>
    <property type="project" value="UniProtKB-KW"/>
</dbReference>
<proteinExistence type="inferred from homology"/>
<dbReference type="InterPro" id="IPR027417">
    <property type="entry name" value="P-loop_NTPase"/>
</dbReference>
<dbReference type="InterPro" id="IPR006483">
    <property type="entry name" value="CRISPR-assoc_Cas3_HD"/>
</dbReference>
<evidence type="ECO:0000256" key="6">
    <source>
        <dbReference type="ARBA" id="ARBA00022801"/>
    </source>
</evidence>
<dbReference type="GO" id="GO:0016787">
    <property type="term" value="F:hydrolase activity"/>
    <property type="evidence" value="ECO:0007669"/>
    <property type="project" value="UniProtKB-KW"/>
</dbReference>
<evidence type="ECO:0000256" key="5">
    <source>
        <dbReference type="ARBA" id="ARBA00022741"/>
    </source>
</evidence>
<dbReference type="SMART" id="SM00487">
    <property type="entry name" value="DEXDc"/>
    <property type="match status" value="1"/>
</dbReference>
<dbReference type="SUPFAM" id="SSF52540">
    <property type="entry name" value="P-loop containing nucleoside triphosphate hydrolases"/>
    <property type="match status" value="1"/>
</dbReference>
<dbReference type="Proteomes" id="UP000283077">
    <property type="component" value="Unassembled WGS sequence"/>
</dbReference>
<keyword evidence="7" id="KW-0347">Helicase</keyword>
<comment type="similarity">
    <text evidence="1">In the N-terminal section; belongs to the CRISPR-associated nuclease Cas3-HD family.</text>
</comment>
<evidence type="ECO:0000256" key="9">
    <source>
        <dbReference type="ARBA" id="ARBA00023118"/>
    </source>
</evidence>
<dbReference type="OrthoDB" id="9810236at2"/>
<dbReference type="AlphaFoldDB" id="A0A437QMC1"/>
<dbReference type="InterPro" id="IPR014001">
    <property type="entry name" value="Helicase_ATP-bd"/>
</dbReference>
<dbReference type="InterPro" id="IPR006474">
    <property type="entry name" value="Helicase_Cas3_CRISPR-ass_core"/>
</dbReference>
<dbReference type="InterPro" id="IPR054712">
    <property type="entry name" value="Cas3-like_dom"/>
</dbReference>
<gene>
    <name evidence="11" type="primary">cas3</name>
    <name evidence="11" type="ORF">EOE67_12725</name>
</gene>
<keyword evidence="6" id="KW-0378">Hydrolase</keyword>
<accession>A0A437QMC1</accession>
<dbReference type="GO" id="GO:0003723">
    <property type="term" value="F:RNA binding"/>
    <property type="evidence" value="ECO:0007669"/>
    <property type="project" value="TreeGrafter"/>
</dbReference>
<dbReference type="GO" id="GO:0005524">
    <property type="term" value="F:ATP binding"/>
    <property type="evidence" value="ECO:0007669"/>
    <property type="project" value="UniProtKB-KW"/>
</dbReference>
<dbReference type="NCBIfam" id="TIGR01596">
    <property type="entry name" value="cas3_HD"/>
    <property type="match status" value="1"/>
</dbReference>
<comment type="caution">
    <text evidence="11">The sequence shown here is derived from an EMBL/GenBank/DDBJ whole genome shotgun (WGS) entry which is preliminary data.</text>
</comment>
<dbReference type="InterPro" id="IPR050547">
    <property type="entry name" value="DEAD_box_RNA_helicases"/>
</dbReference>
<feature type="domain" description="HD Cas3-type" evidence="10">
    <location>
        <begin position="20"/>
        <end position="225"/>
    </location>
</feature>
<dbReference type="InterPro" id="IPR038257">
    <property type="entry name" value="CRISPR-assoc_Cas3_HD_sf"/>
</dbReference>
<evidence type="ECO:0000313" key="12">
    <source>
        <dbReference type="Proteomes" id="UP000283077"/>
    </source>
</evidence>
<dbReference type="PANTHER" id="PTHR47963:SF9">
    <property type="entry name" value="CRISPR-ASSOCIATED ENDONUCLEASE_HELICASE CAS3"/>
    <property type="match status" value="1"/>
</dbReference>
<evidence type="ECO:0000256" key="4">
    <source>
        <dbReference type="ARBA" id="ARBA00022723"/>
    </source>
</evidence>
<dbReference type="PROSITE" id="PS51643">
    <property type="entry name" value="HD_CAS3"/>
    <property type="match status" value="1"/>
</dbReference>
<dbReference type="Pfam" id="PF22590">
    <property type="entry name" value="Cas3-like_C_2"/>
    <property type="match status" value="1"/>
</dbReference>
<keyword evidence="8" id="KW-0067">ATP-binding</keyword>
<keyword evidence="3" id="KW-0540">Nuclease</keyword>
<evidence type="ECO:0000256" key="8">
    <source>
        <dbReference type="ARBA" id="ARBA00022840"/>
    </source>
</evidence>